<accession>A0A6A4SZ92</accession>
<comment type="similarity">
    <text evidence="2">Belongs to the myozenin family.</text>
</comment>
<evidence type="ECO:0000313" key="7">
    <source>
        <dbReference type="EMBL" id="KAF0037358.1"/>
    </source>
</evidence>
<feature type="region of interest" description="Disordered" evidence="6">
    <location>
        <begin position="160"/>
        <end position="194"/>
    </location>
</feature>
<feature type="compositionally biased region" description="Acidic residues" evidence="6">
    <location>
        <begin position="85"/>
        <end position="98"/>
    </location>
</feature>
<comment type="similarity">
    <text evidence="5">Belongs to the synaptopodin family.</text>
</comment>
<feature type="compositionally biased region" description="Low complexity" evidence="6">
    <location>
        <begin position="970"/>
        <end position="979"/>
    </location>
</feature>
<organism evidence="7 8">
    <name type="scientific">Scophthalmus maximus</name>
    <name type="common">Turbot</name>
    <name type="synonym">Psetta maxima</name>
    <dbReference type="NCBI Taxonomy" id="52904"/>
    <lineage>
        <taxon>Eukaryota</taxon>
        <taxon>Metazoa</taxon>
        <taxon>Chordata</taxon>
        <taxon>Craniata</taxon>
        <taxon>Vertebrata</taxon>
        <taxon>Euteleostomi</taxon>
        <taxon>Actinopterygii</taxon>
        <taxon>Neopterygii</taxon>
        <taxon>Teleostei</taxon>
        <taxon>Neoteleostei</taxon>
        <taxon>Acanthomorphata</taxon>
        <taxon>Carangaria</taxon>
        <taxon>Pleuronectiformes</taxon>
        <taxon>Pleuronectoidei</taxon>
        <taxon>Scophthalmidae</taxon>
        <taxon>Scophthalmus</taxon>
    </lineage>
</organism>
<gene>
    <name evidence="7" type="ORF">F2P81_010232</name>
</gene>
<feature type="compositionally biased region" description="Acidic residues" evidence="6">
    <location>
        <begin position="35"/>
        <end position="47"/>
    </location>
</feature>
<feature type="region of interest" description="Disordered" evidence="6">
    <location>
        <begin position="969"/>
        <end position="1002"/>
    </location>
</feature>
<dbReference type="GO" id="GO:0032233">
    <property type="term" value="P:positive regulation of actin filament bundle assembly"/>
    <property type="evidence" value="ECO:0007669"/>
    <property type="project" value="TreeGrafter"/>
</dbReference>
<feature type="compositionally biased region" description="Low complexity" evidence="6">
    <location>
        <begin position="74"/>
        <end position="84"/>
    </location>
</feature>
<evidence type="ECO:0000256" key="3">
    <source>
        <dbReference type="ARBA" id="ARBA00022490"/>
    </source>
</evidence>
<feature type="compositionally biased region" description="Polar residues" evidence="6">
    <location>
        <begin position="753"/>
        <end position="763"/>
    </location>
</feature>
<evidence type="ECO:0008006" key="9">
    <source>
        <dbReference type="Google" id="ProtNLM"/>
    </source>
</evidence>
<sequence length="1267" mass="139811">MEPEAEDPDNNHNLPPWSGSDGSQELCVSESLAESFDEDDISDEDPLDPQPPEIPTSDPQSECLQSHDWESAGEQQSLPELSGSELEEDVYQEEDDIVLSESRESIIESPHNQTSPESLSPHQERPESEPHAVQIPRLHSPSSSSSLGYAADMTLALTLTTEEPLGASNRQDPGTGHRRIESSEEGGSSEAPPASVFFEISDEGAERAEKWNSESDTDLCRPDRQRASRGNFKIGLTVLDHSVLAYINNNKSVLYLSYFTILGKDNLQTTHLNLYLHQQNKIMFACSLFGEVSITLSPLSPLSRSLSLSSIVSGLSHSESESERHVKETKSKCKRIARLLTDAPNPQNKGALLFKKRRQRVKKYTLVSYGTGDKLRSEDQIEEETEEVRSAGYNFVATSDSELEEEYSVYHQQHNLNLNWGSVQGMEALPETKGKGVLMFDQRRRRMDEIVSEQEEMRSKGLPVEALTQLECIEAQNIYDTKELYLHTNQANYMDASHKQHEYEDNIQQMNHLANVPRPLVPNRTAKPFFGFQDGTTAPVMPGGVAPVTRKNEPRFKVPVPINTNPLVWSPTGDIIASRDERISVPAIKTGILPESKRKGTIKQSSAQAQALHPHLQGKGERRSYIETEEDFFSLGAEACNFMQPRTIKLKNPPPVAPKPTINPTCPPWMRSPSGEPYIQPRSPVSQPSHSSGGPHSQRYLQQQDWAQPQQMVNRGAPDQTQAALPTPANAWAPVNSSSQHHLQPTTNTWNQQLQRSPVSIQAHSPTYSPHHPTSPARNKSNNVSYSVASCPPQAGKSYVHASKASPASPRGPVSGRGIARSSDGPSMAGKGAELFAKRQSRMEKFVVDAETVHANKTRSPSPISSLPNSWRYSSNVRAPPPLSYNPLLAPFYPPSAAKQPPSTTSKFKPKTKEKPKAPQKQLNALDIMKHQPYQLDSSLFKYGAVPEAKSPSPKPTPASKFEANKSLKLRSASSHSSHNAPGLAVQAKAEAPAKSPGSTDLGQKWTTAVMISDKCSANLAKATMSQFCTMPAGERKKCAAAICREVHGANGDIMDLGKKLSTPQDIMLEELSLLSNRGSRLFKMRQRRSDKYTYESIQNEANAQLNNDLLAENTHTVEIKVDAPGHGNTGTAENSVSDVTAEKLNATATHKCYHSPWEEAILSDPDLAETLKLRMPGLDPRPELADFKSFNRVATPYGGFDKAPRAITFKLPEVDLNPLRFPELQEPGMKRPTFNRTAQGWITEGTHLILPTITLEPMDVPESDDL</sequence>
<dbReference type="PANTHER" id="PTHR24217:SF9">
    <property type="entry name" value="SYNAPTOPODIN-2"/>
    <property type="match status" value="1"/>
</dbReference>
<keyword evidence="3" id="KW-0963">Cytoplasm</keyword>
<feature type="compositionally biased region" description="Low complexity" evidence="6">
    <location>
        <begin position="681"/>
        <end position="699"/>
    </location>
</feature>
<feature type="compositionally biased region" description="Polar residues" evidence="6">
    <location>
        <begin position="777"/>
        <end position="788"/>
    </location>
</feature>
<dbReference type="AlphaFoldDB" id="A0A6A4SZ92"/>
<keyword evidence="4" id="KW-0597">Phosphoprotein</keyword>
<evidence type="ECO:0000256" key="2">
    <source>
        <dbReference type="ARBA" id="ARBA00009126"/>
    </source>
</evidence>
<dbReference type="PANTHER" id="PTHR24217">
    <property type="entry name" value="PUTATIVE-RELATED"/>
    <property type="match status" value="1"/>
</dbReference>
<evidence type="ECO:0000256" key="6">
    <source>
        <dbReference type="SAM" id="MobiDB-lite"/>
    </source>
</evidence>
<protein>
    <recommendedName>
        <fullName evidence="9">Synaptopodin-2-like</fullName>
    </recommendedName>
</protein>
<feature type="region of interest" description="Disordered" evidence="6">
    <location>
        <begin position="753"/>
        <end position="830"/>
    </location>
</feature>
<feature type="region of interest" description="Disordered" evidence="6">
    <location>
        <begin position="597"/>
        <end position="623"/>
    </location>
</feature>
<feature type="region of interest" description="Disordered" evidence="6">
    <location>
        <begin position="648"/>
        <end position="699"/>
    </location>
</feature>
<comment type="subcellular location">
    <subcellularLocation>
        <location evidence="1">Cytoplasm</location>
    </subcellularLocation>
</comment>
<dbReference type="InterPro" id="IPR051976">
    <property type="entry name" value="Synaptopodin_domain"/>
</dbReference>
<evidence type="ECO:0000256" key="4">
    <source>
        <dbReference type="ARBA" id="ARBA00022553"/>
    </source>
</evidence>
<evidence type="ECO:0000256" key="1">
    <source>
        <dbReference type="ARBA" id="ARBA00004496"/>
    </source>
</evidence>
<proteinExistence type="inferred from homology"/>
<evidence type="ECO:0000313" key="8">
    <source>
        <dbReference type="Proteomes" id="UP000438429"/>
    </source>
</evidence>
<comment type="caution">
    <text evidence="7">The sequence shown here is derived from an EMBL/GenBank/DDBJ whole genome shotgun (WGS) entry which is preliminary data.</text>
</comment>
<feature type="compositionally biased region" description="Low complexity" evidence="6">
    <location>
        <begin position="185"/>
        <end position="194"/>
    </location>
</feature>
<reference evidence="7 8" key="1">
    <citation type="submission" date="2019-06" db="EMBL/GenBank/DDBJ databases">
        <title>Draft genomes of female and male turbot (Scophthalmus maximus).</title>
        <authorList>
            <person name="Xu H."/>
            <person name="Xu X.-W."/>
            <person name="Shao C."/>
            <person name="Chen S."/>
        </authorList>
    </citation>
    <scope>NUCLEOTIDE SEQUENCE [LARGE SCALE GENOMIC DNA]</scope>
    <source>
        <strain evidence="7">Ysfricsl-2016a</strain>
        <tissue evidence="7">Blood</tissue>
    </source>
</reference>
<feature type="compositionally biased region" description="Polar residues" evidence="6">
    <location>
        <begin position="110"/>
        <end position="121"/>
    </location>
</feature>
<dbReference type="GO" id="GO:0030018">
    <property type="term" value="C:Z disc"/>
    <property type="evidence" value="ECO:0007669"/>
    <property type="project" value="InterPro"/>
</dbReference>
<dbReference type="GO" id="GO:0015629">
    <property type="term" value="C:actin cytoskeleton"/>
    <property type="evidence" value="ECO:0007669"/>
    <property type="project" value="TreeGrafter"/>
</dbReference>
<evidence type="ECO:0000256" key="5">
    <source>
        <dbReference type="ARBA" id="ARBA00038161"/>
    </source>
</evidence>
<feature type="region of interest" description="Disordered" evidence="6">
    <location>
        <begin position="1"/>
        <end position="147"/>
    </location>
</feature>
<feature type="compositionally biased region" description="Low complexity" evidence="6">
    <location>
        <begin position="764"/>
        <end position="776"/>
    </location>
</feature>
<dbReference type="InterPro" id="IPR008438">
    <property type="entry name" value="MYOZ"/>
</dbReference>
<dbReference type="Pfam" id="PF05556">
    <property type="entry name" value="Calsarcin"/>
    <property type="match status" value="1"/>
</dbReference>
<name>A0A6A4SZ92_SCOMX</name>
<dbReference type="EMBL" id="VEVO01000009">
    <property type="protein sequence ID" value="KAF0037358.1"/>
    <property type="molecule type" value="Genomic_DNA"/>
</dbReference>
<feature type="region of interest" description="Disordered" evidence="6">
    <location>
        <begin position="893"/>
        <end position="920"/>
    </location>
</feature>
<dbReference type="GO" id="GO:0005634">
    <property type="term" value="C:nucleus"/>
    <property type="evidence" value="ECO:0007669"/>
    <property type="project" value="TreeGrafter"/>
</dbReference>
<dbReference type="GO" id="GO:0003779">
    <property type="term" value="F:actin binding"/>
    <property type="evidence" value="ECO:0007669"/>
    <property type="project" value="TreeGrafter"/>
</dbReference>
<dbReference type="Proteomes" id="UP000438429">
    <property type="component" value="Unassembled WGS sequence"/>
</dbReference>